<gene>
    <name evidence="1" type="ORF">QQS21_002084</name>
</gene>
<name>A0AAJ0FXK3_9HYPO</name>
<sequence>MFHSTFKGKYAGWSADNTALTDCIGFVCADGETTLKLYKDGHIDWNSGIGATAGVISTVHTFAKLKVFQLQAIISTIGKDSFMTVFGALMSIDFTGDMDFSTILMLCMLIEGCLMRGLCENAMLEEIQLALNYIDKFRGVQLRLDI</sequence>
<dbReference type="Proteomes" id="UP001251528">
    <property type="component" value="Unassembled WGS sequence"/>
</dbReference>
<accession>A0AAJ0FXK3</accession>
<keyword evidence="2" id="KW-1185">Reference proteome</keyword>
<proteinExistence type="predicted"/>
<reference evidence="1" key="1">
    <citation type="submission" date="2023-06" db="EMBL/GenBank/DDBJ databases">
        <title>Conoideocrella luteorostrata (Hypocreales: Clavicipitaceae), a potential biocontrol fungus for elongate hemlock scale in United States Christmas tree production areas.</title>
        <authorList>
            <person name="Barrett H."/>
            <person name="Lovett B."/>
            <person name="Macias A.M."/>
            <person name="Stajich J.E."/>
            <person name="Kasson M.T."/>
        </authorList>
    </citation>
    <scope>NUCLEOTIDE SEQUENCE</scope>
    <source>
        <strain evidence="1">ARSEF 14590</strain>
    </source>
</reference>
<evidence type="ECO:0000313" key="1">
    <source>
        <dbReference type="EMBL" id="KAK2609303.1"/>
    </source>
</evidence>
<dbReference type="EMBL" id="JASWJB010000024">
    <property type="protein sequence ID" value="KAK2609303.1"/>
    <property type="molecule type" value="Genomic_DNA"/>
</dbReference>
<organism evidence="1 2">
    <name type="scientific">Conoideocrella luteorostrata</name>
    <dbReference type="NCBI Taxonomy" id="1105319"/>
    <lineage>
        <taxon>Eukaryota</taxon>
        <taxon>Fungi</taxon>
        <taxon>Dikarya</taxon>
        <taxon>Ascomycota</taxon>
        <taxon>Pezizomycotina</taxon>
        <taxon>Sordariomycetes</taxon>
        <taxon>Hypocreomycetidae</taxon>
        <taxon>Hypocreales</taxon>
        <taxon>Clavicipitaceae</taxon>
        <taxon>Conoideocrella</taxon>
    </lineage>
</organism>
<dbReference type="AlphaFoldDB" id="A0AAJ0FXK3"/>
<evidence type="ECO:0000313" key="2">
    <source>
        <dbReference type="Proteomes" id="UP001251528"/>
    </source>
</evidence>
<protein>
    <submittedName>
        <fullName evidence="1">Uncharacterized protein</fullName>
    </submittedName>
</protein>
<comment type="caution">
    <text evidence="1">The sequence shown here is derived from an EMBL/GenBank/DDBJ whole genome shotgun (WGS) entry which is preliminary data.</text>
</comment>